<feature type="signal peptide" evidence="1">
    <location>
        <begin position="1"/>
        <end position="19"/>
    </location>
</feature>
<reference evidence="3 4" key="1">
    <citation type="submission" date="2024-04" db="EMBL/GenBank/DDBJ databases">
        <title>Kosakonia calanthae sp. nov., a halophilic bacterium isolated from leaves of Calanthe tiplacata.</title>
        <authorList>
            <person name="Wu P."/>
        </authorList>
    </citation>
    <scope>NUCLEOTIDE SEQUENCE [LARGE SCALE GENOMIC DNA]</scope>
    <source>
        <strain evidence="3 4">BYX6</strain>
    </source>
</reference>
<organism evidence="3 4">
    <name type="scientific">Kosakonia calanthes</name>
    <dbReference type="NCBI Taxonomy" id="3139408"/>
    <lineage>
        <taxon>Bacteria</taxon>
        <taxon>Pseudomonadati</taxon>
        <taxon>Pseudomonadota</taxon>
        <taxon>Gammaproteobacteria</taxon>
        <taxon>Enterobacterales</taxon>
        <taxon>Enterobacteriaceae</taxon>
        <taxon>Kosakonia</taxon>
    </lineage>
</organism>
<keyword evidence="1" id="KW-0732">Signal</keyword>
<proteinExistence type="predicted"/>
<feature type="domain" description="Lysozyme inhibitor LprI-like N-terminal" evidence="2">
    <location>
        <begin position="42"/>
        <end position="136"/>
    </location>
</feature>
<keyword evidence="4" id="KW-1185">Reference proteome</keyword>
<sequence length="142" mass="16410">MKVIILFISLLFLGNSACAATKSISENNDVSQCIKKYGESNDECLGILNEKSESKLNSVYNTKLNEIASYDYTRWWRGTQEQKDRMLATYKQNQKEWIQYRNNYCELVSTQAMGTHAFGEDMLGCILNMNTLRIDQITRIKL</sequence>
<evidence type="ECO:0000313" key="3">
    <source>
        <dbReference type="EMBL" id="WZV98387.1"/>
    </source>
</evidence>
<dbReference type="InterPro" id="IPR009739">
    <property type="entry name" value="LprI-like_N"/>
</dbReference>
<evidence type="ECO:0000259" key="2">
    <source>
        <dbReference type="Pfam" id="PF07007"/>
    </source>
</evidence>
<gene>
    <name evidence="3" type="ORF">AAEY27_00355</name>
</gene>
<dbReference type="EMBL" id="CP151800">
    <property type="protein sequence ID" value="WZV98387.1"/>
    <property type="molecule type" value="Genomic_DNA"/>
</dbReference>
<name>A0ABZ3B696_9ENTR</name>
<dbReference type="RefSeq" id="WP_342322995.1">
    <property type="nucleotide sequence ID" value="NZ_CP151800.1"/>
</dbReference>
<dbReference type="Proteomes" id="UP001466893">
    <property type="component" value="Chromosome"/>
</dbReference>
<evidence type="ECO:0000313" key="4">
    <source>
        <dbReference type="Proteomes" id="UP001466893"/>
    </source>
</evidence>
<feature type="chain" id="PRO_5045664005" evidence="1">
    <location>
        <begin position="20"/>
        <end position="142"/>
    </location>
</feature>
<dbReference type="Pfam" id="PF07007">
    <property type="entry name" value="LprI"/>
    <property type="match status" value="1"/>
</dbReference>
<protein>
    <submittedName>
        <fullName evidence="3">Lysozyme inhibitor LprI family protein</fullName>
    </submittedName>
</protein>
<evidence type="ECO:0000256" key="1">
    <source>
        <dbReference type="SAM" id="SignalP"/>
    </source>
</evidence>
<dbReference type="Gene3D" id="1.20.1270.180">
    <property type="match status" value="1"/>
</dbReference>
<accession>A0ABZ3B696</accession>